<evidence type="ECO:0000313" key="1">
    <source>
        <dbReference type="EMBL" id="MFD1064093.1"/>
    </source>
</evidence>
<proteinExistence type="predicted"/>
<accession>A0ABW3N9S9</accession>
<evidence type="ECO:0000313" key="2">
    <source>
        <dbReference type="Proteomes" id="UP001597013"/>
    </source>
</evidence>
<protein>
    <submittedName>
        <fullName evidence="1">Uncharacterized protein</fullName>
    </submittedName>
</protein>
<keyword evidence="2" id="KW-1185">Reference proteome</keyword>
<sequence>MDLKILLVILTVTGAILAITNNVFNIKEKFNNWIGKNKKKKFKSSFIENNPDFEFRTGYISNSAPGVCKLTISIINLSKEIKYINMVSYNFEILNDDKYLPPYQILRQGQFPKRLENGEPFHIQEDFHNILFNTLYDYWQKNVKVYATCRSTVGDLLRSNSVEYDDLVKRLIPLRVDYENLAHDLAEQFNAQNRDIEVSLWQLQHFDRITSHVAKQLQQNNIPVLQFLIENHGIVWKDNSSWPQIYRELETKKIPPKVLIENLKSLVENEA</sequence>
<gene>
    <name evidence="1" type="ORF">ACFQ1Q_12620</name>
</gene>
<organism evidence="1 2">
    <name type="scientific">Winogradskyella litorisediminis</name>
    <dbReference type="NCBI Taxonomy" id="1156618"/>
    <lineage>
        <taxon>Bacteria</taxon>
        <taxon>Pseudomonadati</taxon>
        <taxon>Bacteroidota</taxon>
        <taxon>Flavobacteriia</taxon>
        <taxon>Flavobacteriales</taxon>
        <taxon>Flavobacteriaceae</taxon>
        <taxon>Winogradskyella</taxon>
    </lineage>
</organism>
<dbReference type="EMBL" id="JBHTJL010000016">
    <property type="protein sequence ID" value="MFD1064093.1"/>
    <property type="molecule type" value="Genomic_DNA"/>
</dbReference>
<dbReference type="RefSeq" id="WP_386132094.1">
    <property type="nucleotide sequence ID" value="NZ_JBHTJL010000016.1"/>
</dbReference>
<reference evidence="2" key="1">
    <citation type="journal article" date="2019" name="Int. J. Syst. Evol. Microbiol.">
        <title>The Global Catalogue of Microorganisms (GCM) 10K type strain sequencing project: providing services to taxonomists for standard genome sequencing and annotation.</title>
        <authorList>
            <consortium name="The Broad Institute Genomics Platform"/>
            <consortium name="The Broad Institute Genome Sequencing Center for Infectious Disease"/>
            <person name="Wu L."/>
            <person name="Ma J."/>
        </authorList>
    </citation>
    <scope>NUCLEOTIDE SEQUENCE [LARGE SCALE GENOMIC DNA]</scope>
    <source>
        <strain evidence="2">CCUG 62215</strain>
    </source>
</reference>
<name>A0ABW3N9S9_9FLAO</name>
<comment type="caution">
    <text evidence="1">The sequence shown here is derived from an EMBL/GenBank/DDBJ whole genome shotgun (WGS) entry which is preliminary data.</text>
</comment>
<dbReference type="Proteomes" id="UP001597013">
    <property type="component" value="Unassembled WGS sequence"/>
</dbReference>